<keyword evidence="13 16" id="KW-0472">Membrane</keyword>
<evidence type="ECO:0000256" key="14">
    <source>
        <dbReference type="ARBA" id="ARBA00023137"/>
    </source>
</evidence>
<keyword evidence="5" id="KW-1003">Cell membrane</keyword>
<evidence type="ECO:0000256" key="11">
    <source>
        <dbReference type="ARBA" id="ARBA00022840"/>
    </source>
</evidence>
<evidence type="ECO:0000256" key="8">
    <source>
        <dbReference type="ARBA" id="ARBA00022692"/>
    </source>
</evidence>
<comment type="similarity">
    <text evidence="3">Belongs to the etk/wzc family.</text>
</comment>
<keyword evidence="12 16" id="KW-1133">Transmembrane helix</keyword>
<evidence type="ECO:0000256" key="9">
    <source>
        <dbReference type="ARBA" id="ARBA00022741"/>
    </source>
</evidence>
<comment type="caution">
    <text evidence="20">The sequence shown here is derived from an EMBL/GenBank/DDBJ whole genome shotgun (WGS) entry which is preliminary data.</text>
</comment>
<reference evidence="21" key="1">
    <citation type="journal article" date="2019" name="Int. J. Syst. Evol. Microbiol.">
        <title>The Global Catalogue of Microorganisms (GCM) 10K type strain sequencing project: providing services to taxonomists for standard genome sequencing and annotation.</title>
        <authorList>
            <consortium name="The Broad Institute Genomics Platform"/>
            <consortium name="The Broad Institute Genome Sequencing Center for Infectious Disease"/>
            <person name="Wu L."/>
            <person name="Ma J."/>
        </authorList>
    </citation>
    <scope>NUCLEOTIDE SEQUENCE [LARGE SCALE GENOMIC DNA]</scope>
    <source>
        <strain evidence="21">CCUG 54329</strain>
    </source>
</reference>
<dbReference type="Pfam" id="PF13807">
    <property type="entry name" value="GNVR"/>
    <property type="match status" value="1"/>
</dbReference>
<evidence type="ECO:0000313" key="21">
    <source>
        <dbReference type="Proteomes" id="UP001597203"/>
    </source>
</evidence>
<feature type="domain" description="Tyrosine-protein kinase G-rich" evidence="19">
    <location>
        <begin position="369"/>
        <end position="447"/>
    </location>
</feature>
<evidence type="ECO:0000256" key="2">
    <source>
        <dbReference type="ARBA" id="ARBA00007316"/>
    </source>
</evidence>
<comment type="similarity">
    <text evidence="2">Belongs to the CpsD/CapB family.</text>
</comment>
<comment type="catalytic activity">
    <reaction evidence="15">
        <text>L-tyrosyl-[protein] + ATP = O-phospho-L-tyrosyl-[protein] + ADP + H(+)</text>
        <dbReference type="Rhea" id="RHEA:10596"/>
        <dbReference type="Rhea" id="RHEA-COMP:10136"/>
        <dbReference type="Rhea" id="RHEA-COMP:20101"/>
        <dbReference type="ChEBI" id="CHEBI:15378"/>
        <dbReference type="ChEBI" id="CHEBI:30616"/>
        <dbReference type="ChEBI" id="CHEBI:46858"/>
        <dbReference type="ChEBI" id="CHEBI:61978"/>
        <dbReference type="ChEBI" id="CHEBI:456216"/>
        <dbReference type="EC" id="2.7.10.2"/>
    </reaction>
</comment>
<evidence type="ECO:0000259" key="19">
    <source>
        <dbReference type="Pfam" id="PF13807"/>
    </source>
</evidence>
<keyword evidence="10" id="KW-0418">Kinase</keyword>
<organism evidence="20 21">
    <name type="scientific">Sphingobium olei</name>
    <dbReference type="NCBI Taxonomy" id="420955"/>
    <lineage>
        <taxon>Bacteria</taxon>
        <taxon>Pseudomonadati</taxon>
        <taxon>Pseudomonadota</taxon>
        <taxon>Alphaproteobacteria</taxon>
        <taxon>Sphingomonadales</taxon>
        <taxon>Sphingomonadaceae</taxon>
        <taxon>Sphingobium</taxon>
    </lineage>
</organism>
<evidence type="ECO:0000256" key="16">
    <source>
        <dbReference type="SAM" id="Phobius"/>
    </source>
</evidence>
<evidence type="ECO:0000256" key="1">
    <source>
        <dbReference type="ARBA" id="ARBA00004429"/>
    </source>
</evidence>
<dbReference type="CDD" id="cd05387">
    <property type="entry name" value="BY-kinase"/>
    <property type="match status" value="1"/>
</dbReference>
<dbReference type="InterPro" id="IPR025669">
    <property type="entry name" value="AAA_dom"/>
</dbReference>
<keyword evidence="6" id="KW-0997">Cell inner membrane</keyword>
<dbReference type="InterPro" id="IPR032807">
    <property type="entry name" value="GNVR"/>
</dbReference>
<dbReference type="Gene3D" id="3.40.50.300">
    <property type="entry name" value="P-loop containing nucleotide triphosphate hydrolases"/>
    <property type="match status" value="1"/>
</dbReference>
<keyword evidence="21" id="KW-1185">Reference proteome</keyword>
<evidence type="ECO:0000256" key="12">
    <source>
        <dbReference type="ARBA" id="ARBA00022989"/>
    </source>
</evidence>
<evidence type="ECO:0000256" key="6">
    <source>
        <dbReference type="ARBA" id="ARBA00022519"/>
    </source>
</evidence>
<evidence type="ECO:0000256" key="5">
    <source>
        <dbReference type="ARBA" id="ARBA00022475"/>
    </source>
</evidence>
<dbReference type="InterPro" id="IPR005702">
    <property type="entry name" value="Wzc-like_C"/>
</dbReference>
<evidence type="ECO:0000256" key="4">
    <source>
        <dbReference type="ARBA" id="ARBA00011903"/>
    </source>
</evidence>
<feature type="transmembrane region" description="Helical" evidence="16">
    <location>
        <begin position="29"/>
        <end position="50"/>
    </location>
</feature>
<dbReference type="InterPro" id="IPR027417">
    <property type="entry name" value="P-loop_NTPase"/>
</dbReference>
<dbReference type="InterPro" id="IPR003856">
    <property type="entry name" value="LPS_length_determ_N"/>
</dbReference>
<dbReference type="PANTHER" id="PTHR32309:SF13">
    <property type="entry name" value="FERRIC ENTEROBACTIN TRANSPORT PROTEIN FEPE"/>
    <property type="match status" value="1"/>
</dbReference>
<feature type="domain" description="Polysaccharide chain length determinant N-terminal" evidence="17">
    <location>
        <begin position="20"/>
        <end position="104"/>
    </location>
</feature>
<protein>
    <recommendedName>
        <fullName evidence="4">non-specific protein-tyrosine kinase</fullName>
        <ecNumber evidence="4">2.7.10.2</ecNumber>
    </recommendedName>
</protein>
<dbReference type="InterPro" id="IPR050445">
    <property type="entry name" value="Bact_polysacc_biosynth/exp"/>
</dbReference>
<evidence type="ECO:0000256" key="13">
    <source>
        <dbReference type="ARBA" id="ARBA00023136"/>
    </source>
</evidence>
<dbReference type="EMBL" id="JBHTLS010000134">
    <property type="protein sequence ID" value="MFD1107087.1"/>
    <property type="molecule type" value="Genomic_DNA"/>
</dbReference>
<gene>
    <name evidence="20" type="ORF">ACFQ24_19660</name>
</gene>
<dbReference type="Pfam" id="PF13614">
    <property type="entry name" value="AAA_31"/>
    <property type="match status" value="1"/>
</dbReference>
<name>A0ABW3P8U9_9SPHN</name>
<evidence type="ECO:0000259" key="17">
    <source>
        <dbReference type="Pfam" id="PF02706"/>
    </source>
</evidence>
<keyword evidence="14" id="KW-0829">Tyrosine-protein kinase</keyword>
<sequence>MQVSHDAKVEDGQLSDIVTRIRDVIRRRWLTLALVVGGVFALGVVFIMLMTPKYTSTTHVRIDPSRTPVMGAENPSQALSPEAIETEVALITSNEVATEVVKKLNLVNDPDFAPEPKAGAVLSPADKVAIVVGNVLDGVDVSRNKLSYILGISYTSPDRAKSAKIANAFASAYINTKVGSGANTASKKAEFLKAQLDQLGSSIRGKEAQLAAYQAQTGIVTGTNAYGSSTGTIVDQQLGPLSSELAQAQSAAAQASAALASAQAQVARSGVDSVAEVLASPVIGNLRTARATALRDLGNVLSRYGDKHPDTIAARANLADIDQQISAESARIMNSLRSNDAAAKARVAQLQSSIGNLAGAQADNARKSVLAKSLDAEVTTERAQFDKLSQNLMEMQQAANNSIAQVEIVDTAAPPLRPTSPNKPLLMALALLVALSAGTATVTVQEMLVQGLRSVSEVEELLGVPVLAAIPREKHAAPADILLEKPTSLFAEAFRIARASLLGVRADQSPRVIAITSALPAEGKTTSAVAFARTLALNGQKTLLIDCDVRRANVRQLVRNAPDIPGLVEVLHGEAPVQSAISSGDTDHLDHLLVRAPYFSSENLFGDGKMLEVLKSLRGRYEAIVLDLPPLMGLADGRFLAAMADAVAMVVRWDETPAQAASSAVNSLRTDGSNIAGVIFTLVDAGSEAVGGYYYSKKYTGYYQAA</sequence>
<dbReference type="Pfam" id="PF02706">
    <property type="entry name" value="Wzz"/>
    <property type="match status" value="1"/>
</dbReference>
<proteinExistence type="inferred from homology"/>
<dbReference type="RefSeq" id="WP_380914322.1">
    <property type="nucleotide sequence ID" value="NZ_JBHTLS010000134.1"/>
</dbReference>
<dbReference type="Proteomes" id="UP001597203">
    <property type="component" value="Unassembled WGS sequence"/>
</dbReference>
<keyword evidence="8 16" id="KW-0812">Transmembrane</keyword>
<dbReference type="PANTHER" id="PTHR32309">
    <property type="entry name" value="TYROSINE-PROTEIN KINASE"/>
    <property type="match status" value="1"/>
</dbReference>
<dbReference type="EC" id="2.7.10.2" evidence="4"/>
<feature type="domain" description="AAA" evidence="18">
    <location>
        <begin position="511"/>
        <end position="652"/>
    </location>
</feature>
<comment type="subcellular location">
    <subcellularLocation>
        <location evidence="1">Cell inner membrane</location>
        <topology evidence="1">Multi-pass membrane protein</topology>
    </subcellularLocation>
</comment>
<keyword evidence="11" id="KW-0067">ATP-binding</keyword>
<evidence type="ECO:0000259" key="18">
    <source>
        <dbReference type="Pfam" id="PF13614"/>
    </source>
</evidence>
<keyword evidence="7" id="KW-0808">Transferase</keyword>
<accession>A0ABW3P8U9</accession>
<keyword evidence="9" id="KW-0547">Nucleotide-binding</keyword>
<evidence type="ECO:0000256" key="10">
    <source>
        <dbReference type="ARBA" id="ARBA00022777"/>
    </source>
</evidence>
<evidence type="ECO:0000256" key="15">
    <source>
        <dbReference type="ARBA" id="ARBA00051245"/>
    </source>
</evidence>
<evidence type="ECO:0000313" key="20">
    <source>
        <dbReference type="EMBL" id="MFD1107087.1"/>
    </source>
</evidence>
<dbReference type="SUPFAM" id="SSF52540">
    <property type="entry name" value="P-loop containing nucleoside triphosphate hydrolases"/>
    <property type="match status" value="1"/>
</dbReference>
<evidence type="ECO:0000256" key="7">
    <source>
        <dbReference type="ARBA" id="ARBA00022679"/>
    </source>
</evidence>
<evidence type="ECO:0000256" key="3">
    <source>
        <dbReference type="ARBA" id="ARBA00008883"/>
    </source>
</evidence>